<dbReference type="PRINTS" id="PR00051">
    <property type="entry name" value="DNAA"/>
</dbReference>
<dbReference type="SUPFAM" id="SSF52540">
    <property type="entry name" value="P-loop containing nucleoside triphosphate hydrolases"/>
    <property type="match status" value="1"/>
</dbReference>
<dbReference type="GO" id="GO:0005524">
    <property type="term" value="F:ATP binding"/>
    <property type="evidence" value="ECO:0007669"/>
    <property type="project" value="UniProtKB-KW"/>
</dbReference>
<dbReference type="InterPro" id="IPR020591">
    <property type="entry name" value="Chromosome_initiator_DnaA-like"/>
</dbReference>
<evidence type="ECO:0000256" key="3">
    <source>
        <dbReference type="ARBA" id="ARBA00022840"/>
    </source>
</evidence>
<dbReference type="GO" id="GO:0006260">
    <property type="term" value="P:DNA replication"/>
    <property type="evidence" value="ECO:0007669"/>
    <property type="project" value="TreeGrafter"/>
</dbReference>
<gene>
    <name evidence="5" type="ORF">LCGC14_3105830</name>
</gene>
<dbReference type="InterPro" id="IPR028350">
    <property type="entry name" value="DNAC/IstB-like"/>
</dbReference>
<dbReference type="NCBIfam" id="NF038214">
    <property type="entry name" value="IS21_help_AAA"/>
    <property type="match status" value="1"/>
</dbReference>
<comment type="similarity">
    <text evidence="1">Belongs to the IS21/IS1162 putative ATP-binding protein family.</text>
</comment>
<protein>
    <recommendedName>
        <fullName evidence="4">AAA+ ATPase domain-containing protein</fullName>
    </recommendedName>
</protein>
<dbReference type="EMBL" id="LAZR01067064">
    <property type="protein sequence ID" value="KKK52348.1"/>
    <property type="molecule type" value="Genomic_DNA"/>
</dbReference>
<proteinExistence type="inferred from homology"/>
<evidence type="ECO:0000313" key="5">
    <source>
        <dbReference type="EMBL" id="KKK52348.1"/>
    </source>
</evidence>
<name>A0A0F8W6V5_9ZZZZ</name>
<dbReference type="InterPro" id="IPR003593">
    <property type="entry name" value="AAA+_ATPase"/>
</dbReference>
<evidence type="ECO:0000256" key="1">
    <source>
        <dbReference type="ARBA" id="ARBA00008059"/>
    </source>
</evidence>
<dbReference type="PANTHER" id="PTHR30050">
    <property type="entry name" value="CHROMOSOMAL REPLICATION INITIATOR PROTEIN DNAA"/>
    <property type="match status" value="1"/>
</dbReference>
<evidence type="ECO:0000256" key="2">
    <source>
        <dbReference type="ARBA" id="ARBA00022741"/>
    </source>
</evidence>
<dbReference type="PANTHER" id="PTHR30050:SF4">
    <property type="entry name" value="ATP-BINDING PROTEIN RV3427C IN INSERTION SEQUENCE-RELATED"/>
    <property type="match status" value="1"/>
</dbReference>
<dbReference type="Pfam" id="PF01695">
    <property type="entry name" value="IstB_IS21"/>
    <property type="match status" value="1"/>
</dbReference>
<dbReference type="Gene3D" id="3.40.50.300">
    <property type="entry name" value="P-loop containing nucleotide triphosphate hydrolases"/>
    <property type="match status" value="1"/>
</dbReference>
<dbReference type="InterPro" id="IPR002611">
    <property type="entry name" value="IstB_ATP-bd"/>
</dbReference>
<sequence length="257" mass="30099">MKRKIGIELTDCLKELHLPTVRDCYKEQADLARRESLSYEQYLLQLMEREREVRRQNRIIRLLKESKLPLEKTLSTLDRKRLPRKIDAQINVLLDGSFLDRTENVLAFGNPGSGKTHLLCAIGYELVQQGRRILFKTCNLLVQEMLIAKRDLKLPRLLKQLSKYDALIIDDLGYVQQNRAEMEVLFTLLADRYERGSVMLTSNLPFSQWEKIFKDPMTTAAAIDRLVHHSIILELNLSSYRLEESKKQKRKINIMQT</sequence>
<feature type="domain" description="AAA+ ATPase" evidence="4">
    <location>
        <begin position="101"/>
        <end position="233"/>
    </location>
</feature>
<dbReference type="CDD" id="cd00009">
    <property type="entry name" value="AAA"/>
    <property type="match status" value="1"/>
</dbReference>
<reference evidence="5" key="1">
    <citation type="journal article" date="2015" name="Nature">
        <title>Complex archaea that bridge the gap between prokaryotes and eukaryotes.</title>
        <authorList>
            <person name="Spang A."/>
            <person name="Saw J.H."/>
            <person name="Jorgensen S.L."/>
            <person name="Zaremba-Niedzwiedzka K."/>
            <person name="Martijn J."/>
            <person name="Lind A.E."/>
            <person name="van Eijk R."/>
            <person name="Schleper C."/>
            <person name="Guy L."/>
            <person name="Ettema T.J."/>
        </authorList>
    </citation>
    <scope>NUCLEOTIDE SEQUENCE</scope>
</reference>
<dbReference type="InterPro" id="IPR027417">
    <property type="entry name" value="P-loop_NTPase"/>
</dbReference>
<accession>A0A0F8W6V5</accession>
<evidence type="ECO:0000259" key="4">
    <source>
        <dbReference type="SMART" id="SM00382"/>
    </source>
</evidence>
<dbReference type="AlphaFoldDB" id="A0A0F8W6V5"/>
<dbReference type="InterPro" id="IPR047661">
    <property type="entry name" value="IstB"/>
</dbReference>
<dbReference type="SMART" id="SM00382">
    <property type="entry name" value="AAA"/>
    <property type="match status" value="1"/>
</dbReference>
<keyword evidence="3" id="KW-0067">ATP-binding</keyword>
<keyword evidence="2" id="KW-0547">Nucleotide-binding</keyword>
<dbReference type="PIRSF" id="PIRSF003073">
    <property type="entry name" value="DNAC_TnpB_IstB"/>
    <property type="match status" value="1"/>
</dbReference>
<comment type="caution">
    <text evidence="5">The sequence shown here is derived from an EMBL/GenBank/DDBJ whole genome shotgun (WGS) entry which is preliminary data.</text>
</comment>
<organism evidence="5">
    <name type="scientific">marine sediment metagenome</name>
    <dbReference type="NCBI Taxonomy" id="412755"/>
    <lineage>
        <taxon>unclassified sequences</taxon>
        <taxon>metagenomes</taxon>
        <taxon>ecological metagenomes</taxon>
    </lineage>
</organism>